<feature type="region of interest" description="Disordered" evidence="12">
    <location>
        <begin position="49"/>
        <end position="77"/>
    </location>
</feature>
<dbReference type="GO" id="GO:0009061">
    <property type="term" value="P:anaerobic respiration"/>
    <property type="evidence" value="ECO:0007669"/>
    <property type="project" value="TreeGrafter"/>
</dbReference>
<evidence type="ECO:0000256" key="2">
    <source>
        <dbReference type="ARBA" id="ARBA00007395"/>
    </source>
</evidence>
<dbReference type="PANTHER" id="PTHR30333:SF1">
    <property type="entry name" value="CYTOCHROME C-TYPE PROTEIN NAPC"/>
    <property type="match status" value="1"/>
</dbReference>
<keyword evidence="3" id="KW-0813">Transport</keyword>
<dbReference type="GO" id="GO:0005886">
    <property type="term" value="C:plasma membrane"/>
    <property type="evidence" value="ECO:0007669"/>
    <property type="project" value="UniProtKB-SubCell"/>
</dbReference>
<comment type="similarity">
    <text evidence="2">Belongs to the NapC/NirT/NrfH family.</text>
</comment>
<dbReference type="InterPro" id="IPR005126">
    <property type="entry name" value="NapC/NirT_cyt_c_N"/>
</dbReference>
<name>A0A7C4QQ49_9PLAN</name>
<dbReference type="Pfam" id="PF03264">
    <property type="entry name" value="Cytochrom_NNT"/>
    <property type="match status" value="1"/>
</dbReference>
<dbReference type="EC" id="1.7.2.2" evidence="15"/>
<evidence type="ECO:0000259" key="14">
    <source>
        <dbReference type="Pfam" id="PF03264"/>
    </source>
</evidence>
<keyword evidence="4" id="KW-1003">Cell membrane</keyword>
<feature type="transmembrane region" description="Helical" evidence="13">
    <location>
        <begin position="82"/>
        <end position="100"/>
    </location>
</feature>
<dbReference type="SUPFAM" id="SSF48695">
    <property type="entry name" value="Multiheme cytochromes"/>
    <property type="match status" value="1"/>
</dbReference>
<evidence type="ECO:0000256" key="4">
    <source>
        <dbReference type="ARBA" id="ARBA00022475"/>
    </source>
</evidence>
<dbReference type="GO" id="GO:0046872">
    <property type="term" value="F:metal ion binding"/>
    <property type="evidence" value="ECO:0007669"/>
    <property type="project" value="UniProtKB-KW"/>
</dbReference>
<dbReference type="InterPro" id="IPR036280">
    <property type="entry name" value="Multihaem_cyt_sf"/>
</dbReference>
<keyword evidence="8" id="KW-0249">Electron transport</keyword>
<evidence type="ECO:0000256" key="8">
    <source>
        <dbReference type="ARBA" id="ARBA00022982"/>
    </source>
</evidence>
<dbReference type="GO" id="GO:0022900">
    <property type="term" value="P:electron transport chain"/>
    <property type="evidence" value="ECO:0007669"/>
    <property type="project" value="InterPro"/>
</dbReference>
<evidence type="ECO:0000256" key="3">
    <source>
        <dbReference type="ARBA" id="ARBA00022448"/>
    </source>
</evidence>
<evidence type="ECO:0000256" key="13">
    <source>
        <dbReference type="SAM" id="Phobius"/>
    </source>
</evidence>
<evidence type="ECO:0000256" key="11">
    <source>
        <dbReference type="ARBA" id="ARBA00023136"/>
    </source>
</evidence>
<gene>
    <name evidence="15" type="primary">nrfH</name>
    <name evidence="15" type="ORF">ENS64_05425</name>
</gene>
<dbReference type="NCBIfam" id="TIGR03153">
    <property type="entry name" value="cytochr_NrfH"/>
    <property type="match status" value="1"/>
</dbReference>
<keyword evidence="7" id="KW-0479">Metal-binding</keyword>
<dbReference type="InterPro" id="IPR017571">
    <property type="entry name" value="NrfH"/>
</dbReference>
<accession>A0A7C4QQ49</accession>
<dbReference type="Gene3D" id="1.10.3820.10">
    <property type="entry name" value="Di-heme elbow motif domain"/>
    <property type="match status" value="1"/>
</dbReference>
<organism evidence="15">
    <name type="scientific">Schlesneria paludicola</name>
    <dbReference type="NCBI Taxonomy" id="360056"/>
    <lineage>
        <taxon>Bacteria</taxon>
        <taxon>Pseudomonadati</taxon>
        <taxon>Planctomycetota</taxon>
        <taxon>Planctomycetia</taxon>
        <taxon>Planctomycetales</taxon>
        <taxon>Planctomycetaceae</taxon>
        <taxon>Schlesneria</taxon>
    </lineage>
</organism>
<dbReference type="GO" id="GO:0009055">
    <property type="term" value="F:electron transfer activity"/>
    <property type="evidence" value="ECO:0007669"/>
    <property type="project" value="TreeGrafter"/>
</dbReference>
<keyword evidence="15" id="KW-0560">Oxidoreductase</keyword>
<keyword evidence="10" id="KW-0408">Iron</keyword>
<dbReference type="EMBL" id="DSVQ01000011">
    <property type="protein sequence ID" value="HGT38688.1"/>
    <property type="molecule type" value="Genomic_DNA"/>
</dbReference>
<evidence type="ECO:0000313" key="15">
    <source>
        <dbReference type="EMBL" id="HGT38688.1"/>
    </source>
</evidence>
<evidence type="ECO:0000256" key="12">
    <source>
        <dbReference type="SAM" id="MobiDB-lite"/>
    </source>
</evidence>
<dbReference type="AlphaFoldDB" id="A0A7C4QQ49"/>
<evidence type="ECO:0000256" key="7">
    <source>
        <dbReference type="ARBA" id="ARBA00022723"/>
    </source>
</evidence>
<protein>
    <submittedName>
        <fullName evidence="15">Cytochrome c nitrite reductase small subunit</fullName>
        <ecNumber evidence="15">1.7.2.2</ecNumber>
    </submittedName>
</protein>
<keyword evidence="11 13" id="KW-0472">Membrane</keyword>
<evidence type="ECO:0000256" key="9">
    <source>
        <dbReference type="ARBA" id="ARBA00022989"/>
    </source>
</evidence>
<evidence type="ECO:0000256" key="5">
    <source>
        <dbReference type="ARBA" id="ARBA00022617"/>
    </source>
</evidence>
<dbReference type="InterPro" id="IPR038266">
    <property type="entry name" value="NapC/NirT_cytc_sf"/>
</dbReference>
<comment type="subcellular location">
    <subcellularLocation>
        <location evidence="1">Cell membrane</location>
    </subcellularLocation>
</comment>
<keyword evidence="5" id="KW-0349">Heme</keyword>
<comment type="caution">
    <text evidence="15">The sequence shown here is derived from an EMBL/GenBank/DDBJ whole genome shotgun (WGS) entry which is preliminary data.</text>
</comment>
<dbReference type="InterPro" id="IPR051174">
    <property type="entry name" value="Cytochrome_c-type_ET"/>
</dbReference>
<evidence type="ECO:0000256" key="10">
    <source>
        <dbReference type="ARBA" id="ARBA00023004"/>
    </source>
</evidence>
<sequence>MRRRTGSTPARYAWASSVSGKGSVGIELCRGVGNNGACAAWKENLRSTIRSRSGGRRQQGGGVSDPSHNTGPTAGQRAPRRGVILCLLLGVWLGTAGWTFHTAKGTSYLSDDPAACVNCHITRDQFASWQKSSHHACATCNSCHAPQDFFGKWFTKARKGLRHGWIFTLGAYSEPIAAHSASLVVIDRNCRDCHQALVSELLSEQMTVGGSAAANETGGQCLHCHRQVGHGASW</sequence>
<evidence type="ECO:0000256" key="6">
    <source>
        <dbReference type="ARBA" id="ARBA00022692"/>
    </source>
</evidence>
<evidence type="ECO:0000256" key="1">
    <source>
        <dbReference type="ARBA" id="ARBA00004236"/>
    </source>
</evidence>
<dbReference type="GO" id="GO:0042279">
    <property type="term" value="F:nitrite reductase (cytochrome, ammonia-forming) activity"/>
    <property type="evidence" value="ECO:0007669"/>
    <property type="project" value="UniProtKB-EC"/>
</dbReference>
<reference evidence="15" key="1">
    <citation type="journal article" date="2020" name="mSystems">
        <title>Genome- and Community-Level Interaction Insights into Carbon Utilization and Element Cycling Functions of Hydrothermarchaeota in Hydrothermal Sediment.</title>
        <authorList>
            <person name="Zhou Z."/>
            <person name="Liu Y."/>
            <person name="Xu W."/>
            <person name="Pan J."/>
            <person name="Luo Z.H."/>
            <person name="Li M."/>
        </authorList>
    </citation>
    <scope>NUCLEOTIDE SEQUENCE [LARGE SCALE GENOMIC DNA]</scope>
    <source>
        <strain evidence="15">SpSt-508</strain>
    </source>
</reference>
<keyword evidence="9 13" id="KW-1133">Transmembrane helix</keyword>
<proteinExistence type="inferred from homology"/>
<keyword evidence="6 13" id="KW-0812">Transmembrane</keyword>
<dbReference type="PANTHER" id="PTHR30333">
    <property type="entry name" value="CYTOCHROME C-TYPE PROTEIN"/>
    <property type="match status" value="1"/>
</dbReference>
<feature type="domain" description="NapC/NirT cytochrome c N-terminal" evidence="14">
    <location>
        <begin position="83"/>
        <end position="231"/>
    </location>
</feature>